<name>A0ABP0DUX3_9PEZI</name>
<feature type="region of interest" description="Disordered" evidence="1">
    <location>
        <begin position="180"/>
        <end position="234"/>
    </location>
</feature>
<sequence length="234" mass="25440">MAPQKTYDTKPKRPKPGPKPKPLDQRKYTVTKPVLRVERSYSNDKRRDVLAYLYNERVYDPCSSMQVRQGMTRHPADQYREVSYREASIYFKIPKSTITKWWAQRERILGGKLPPNKQIPTSVEKTPPATSLEDCSLQPDSPLVGNAPLASSVEDGSLQPSPLVDAAPLATSIEDSSLQASPLVGATSPAASIEDSSLQPSPLVGVTSPAAPIEDSSLQDSPLVGAIDSEANLA</sequence>
<protein>
    <submittedName>
        <fullName evidence="2">Uncharacterized protein</fullName>
    </submittedName>
</protein>
<organism evidence="2 3">
    <name type="scientific">Sporothrix epigloea</name>
    <dbReference type="NCBI Taxonomy" id="1892477"/>
    <lineage>
        <taxon>Eukaryota</taxon>
        <taxon>Fungi</taxon>
        <taxon>Dikarya</taxon>
        <taxon>Ascomycota</taxon>
        <taxon>Pezizomycotina</taxon>
        <taxon>Sordariomycetes</taxon>
        <taxon>Sordariomycetidae</taxon>
        <taxon>Ophiostomatales</taxon>
        <taxon>Ophiostomataceae</taxon>
        <taxon>Sporothrix</taxon>
    </lineage>
</organism>
<keyword evidence="3" id="KW-1185">Reference proteome</keyword>
<feature type="region of interest" description="Disordered" evidence="1">
    <location>
        <begin position="1"/>
        <end position="30"/>
    </location>
</feature>
<evidence type="ECO:0000313" key="3">
    <source>
        <dbReference type="Proteomes" id="UP001642501"/>
    </source>
</evidence>
<reference evidence="2 3" key="1">
    <citation type="submission" date="2024-01" db="EMBL/GenBank/DDBJ databases">
        <authorList>
            <person name="Allen C."/>
            <person name="Tagirdzhanova G."/>
        </authorList>
    </citation>
    <scope>NUCLEOTIDE SEQUENCE [LARGE SCALE GENOMIC DNA]</scope>
    <source>
        <strain evidence="2 3">CBS 573.63</strain>
    </source>
</reference>
<evidence type="ECO:0000313" key="2">
    <source>
        <dbReference type="EMBL" id="CAK7271077.1"/>
    </source>
</evidence>
<comment type="caution">
    <text evidence="2">The sequence shown here is derived from an EMBL/GenBank/DDBJ whole genome shotgun (WGS) entry which is preliminary data.</text>
</comment>
<dbReference type="EMBL" id="CAWUOM010000082">
    <property type="protein sequence ID" value="CAK7271077.1"/>
    <property type="molecule type" value="Genomic_DNA"/>
</dbReference>
<accession>A0ABP0DUX3</accession>
<feature type="region of interest" description="Disordered" evidence="1">
    <location>
        <begin position="112"/>
        <end position="163"/>
    </location>
</feature>
<evidence type="ECO:0000256" key="1">
    <source>
        <dbReference type="SAM" id="MobiDB-lite"/>
    </source>
</evidence>
<proteinExistence type="predicted"/>
<dbReference type="Proteomes" id="UP001642501">
    <property type="component" value="Unassembled WGS sequence"/>
</dbReference>
<gene>
    <name evidence="2" type="ORF">SEPCBS57363_004430</name>
</gene>